<dbReference type="PANTHER" id="PTHR30625:SF11">
    <property type="entry name" value="MOTA_TOLQ_EXBB PROTON CHANNEL DOMAIN-CONTAINING PROTEIN"/>
    <property type="match status" value="1"/>
</dbReference>
<comment type="similarity">
    <text evidence="6">Belongs to the exbB/tolQ family.</text>
</comment>
<evidence type="ECO:0000256" key="7">
    <source>
        <dbReference type="SAM" id="Phobius"/>
    </source>
</evidence>
<evidence type="ECO:0000256" key="3">
    <source>
        <dbReference type="ARBA" id="ARBA00022692"/>
    </source>
</evidence>
<keyword evidence="4 7" id="KW-1133">Transmembrane helix</keyword>
<dbReference type="InterPro" id="IPR002898">
    <property type="entry name" value="MotA_ExbB_proton_chnl"/>
</dbReference>
<dbReference type="AlphaFoldDB" id="A0A5C6FU98"/>
<keyword evidence="2" id="KW-1003">Cell membrane</keyword>
<keyword evidence="5 7" id="KW-0472">Membrane</keyword>
<keyword evidence="3 7" id="KW-0812">Transmembrane</keyword>
<evidence type="ECO:0000256" key="6">
    <source>
        <dbReference type="RuleBase" id="RU004057"/>
    </source>
</evidence>
<dbReference type="PANTHER" id="PTHR30625">
    <property type="entry name" value="PROTEIN TOLQ"/>
    <property type="match status" value="1"/>
</dbReference>
<comment type="subcellular location">
    <subcellularLocation>
        <location evidence="1">Cell membrane</location>
        <topology evidence="1">Multi-pass membrane protein</topology>
    </subcellularLocation>
    <subcellularLocation>
        <location evidence="6">Membrane</location>
        <topology evidence="6">Multi-pass membrane protein</topology>
    </subcellularLocation>
</comment>
<evidence type="ECO:0000313" key="10">
    <source>
        <dbReference type="Proteomes" id="UP000316476"/>
    </source>
</evidence>
<feature type="domain" description="MotA/TolQ/ExbB proton channel" evidence="8">
    <location>
        <begin position="153"/>
        <end position="249"/>
    </location>
</feature>
<evidence type="ECO:0000256" key="2">
    <source>
        <dbReference type="ARBA" id="ARBA00022475"/>
    </source>
</evidence>
<evidence type="ECO:0000256" key="4">
    <source>
        <dbReference type="ARBA" id="ARBA00022989"/>
    </source>
</evidence>
<reference evidence="9 10" key="1">
    <citation type="submission" date="2019-02" db="EMBL/GenBank/DDBJ databases">
        <title>Deep-cultivation of Planctomycetes and their phenomic and genomic characterization uncovers novel biology.</title>
        <authorList>
            <person name="Wiegand S."/>
            <person name="Jogler M."/>
            <person name="Boedeker C."/>
            <person name="Pinto D."/>
            <person name="Vollmers J."/>
            <person name="Rivas-Marin E."/>
            <person name="Kohn T."/>
            <person name="Peeters S.H."/>
            <person name="Heuer A."/>
            <person name="Rast P."/>
            <person name="Oberbeckmann S."/>
            <person name="Bunk B."/>
            <person name="Jeske O."/>
            <person name="Meyerdierks A."/>
            <person name="Storesund J.E."/>
            <person name="Kallscheuer N."/>
            <person name="Luecker S."/>
            <person name="Lage O.M."/>
            <person name="Pohl T."/>
            <person name="Merkel B.J."/>
            <person name="Hornburger P."/>
            <person name="Mueller R.-W."/>
            <person name="Bruemmer F."/>
            <person name="Labrenz M."/>
            <person name="Spormann A.M."/>
            <person name="Op Den Camp H."/>
            <person name="Overmann J."/>
            <person name="Amann R."/>
            <person name="Jetten M.S.M."/>
            <person name="Mascher T."/>
            <person name="Medema M.H."/>
            <person name="Devos D.P."/>
            <person name="Kaster A.-K."/>
            <person name="Ovreas L."/>
            <person name="Rohde M."/>
            <person name="Galperin M.Y."/>
            <person name="Jogler C."/>
        </authorList>
    </citation>
    <scope>NUCLEOTIDE SEQUENCE [LARGE SCALE GENOMIC DNA]</scope>
    <source>
        <strain evidence="9 10">V7</strain>
    </source>
</reference>
<feature type="transmembrane region" description="Helical" evidence="7">
    <location>
        <begin position="229"/>
        <end position="250"/>
    </location>
</feature>
<accession>A0A5C6FU98</accession>
<evidence type="ECO:0000256" key="5">
    <source>
        <dbReference type="ARBA" id="ARBA00023136"/>
    </source>
</evidence>
<dbReference type="Proteomes" id="UP000316476">
    <property type="component" value="Unassembled WGS sequence"/>
</dbReference>
<keyword evidence="6" id="KW-0653">Protein transport</keyword>
<sequence>MSSPPPPLPQPLSIARSDIERRIGVSPGQGLSANTWLAGVVALALTTIFYACLFPFHDYAIRAVFMDRGPTQYVTVLLGFWCVVSLLVKGNKLRVQRKALRYQVVPENHDFVLSSQTADQLIRNIHAIADLPEKFIVYNRILIAVANLKNLGRVSDVDDILRSIGERDESSQQTSFGTLAGFIWAIPVLGFIGTVLGLAQAIGRFSGLLDSQSDVSSIVSSLKDVTGGLSTAFETTLVALVIALLVQLWITAQRKAEEEFLDDCHEYCLKQIVSRIRILPYEQQRDL</sequence>
<keyword evidence="6" id="KW-0813">Transport</keyword>
<dbReference type="InterPro" id="IPR050790">
    <property type="entry name" value="ExbB/TolQ_transport"/>
</dbReference>
<name>A0A5C6FU98_9PLAN</name>
<feature type="transmembrane region" description="Helical" evidence="7">
    <location>
        <begin position="71"/>
        <end position="88"/>
    </location>
</feature>
<organism evidence="9 10">
    <name type="scientific">Crateriforma conspicua</name>
    <dbReference type="NCBI Taxonomy" id="2527996"/>
    <lineage>
        <taxon>Bacteria</taxon>
        <taxon>Pseudomonadati</taxon>
        <taxon>Planctomycetota</taxon>
        <taxon>Planctomycetia</taxon>
        <taxon>Planctomycetales</taxon>
        <taxon>Planctomycetaceae</taxon>
        <taxon>Crateriforma</taxon>
    </lineage>
</organism>
<gene>
    <name evidence="9" type="ORF">V7x_14900</name>
</gene>
<evidence type="ECO:0000256" key="1">
    <source>
        <dbReference type="ARBA" id="ARBA00004651"/>
    </source>
</evidence>
<dbReference type="OrthoDB" id="5290956at2"/>
<dbReference type="EMBL" id="SJPZ01000001">
    <property type="protein sequence ID" value="TWU65936.1"/>
    <property type="molecule type" value="Genomic_DNA"/>
</dbReference>
<protein>
    <recommendedName>
        <fullName evidence="8">MotA/TolQ/ExbB proton channel domain-containing protein</fullName>
    </recommendedName>
</protein>
<feature type="transmembrane region" description="Helical" evidence="7">
    <location>
        <begin position="176"/>
        <end position="202"/>
    </location>
</feature>
<dbReference type="GO" id="GO:0017038">
    <property type="term" value="P:protein import"/>
    <property type="evidence" value="ECO:0007669"/>
    <property type="project" value="TreeGrafter"/>
</dbReference>
<dbReference type="GO" id="GO:0005886">
    <property type="term" value="C:plasma membrane"/>
    <property type="evidence" value="ECO:0007669"/>
    <property type="project" value="UniProtKB-SubCell"/>
</dbReference>
<evidence type="ECO:0000259" key="8">
    <source>
        <dbReference type="Pfam" id="PF01618"/>
    </source>
</evidence>
<proteinExistence type="inferred from homology"/>
<evidence type="ECO:0000313" key="9">
    <source>
        <dbReference type="EMBL" id="TWU65936.1"/>
    </source>
</evidence>
<dbReference type="Pfam" id="PF01618">
    <property type="entry name" value="MotA_ExbB"/>
    <property type="match status" value="1"/>
</dbReference>
<feature type="transmembrane region" description="Helical" evidence="7">
    <location>
        <begin position="31"/>
        <end position="51"/>
    </location>
</feature>
<comment type="caution">
    <text evidence="9">The sequence shown here is derived from an EMBL/GenBank/DDBJ whole genome shotgun (WGS) entry which is preliminary data.</text>
</comment>